<evidence type="ECO:0000313" key="9">
    <source>
        <dbReference type="EMBL" id="SCM25473.1"/>
    </source>
</evidence>
<evidence type="ECO:0000256" key="5">
    <source>
        <dbReference type="ARBA" id="ARBA00023146"/>
    </source>
</evidence>
<protein>
    <submittedName>
        <fullName evidence="9">Phenylalanine--tRNA ligase, putative</fullName>
        <ecNumber evidence="9">6.1.1.20</ecNumber>
    </submittedName>
</protein>
<evidence type="ECO:0000256" key="1">
    <source>
        <dbReference type="ARBA" id="ARBA00022598"/>
    </source>
</evidence>
<dbReference type="InterPro" id="IPR045864">
    <property type="entry name" value="aa-tRNA-synth_II/BPL/LPL"/>
</dbReference>
<dbReference type="Proteomes" id="UP000507536">
    <property type="component" value="Chromosome 14"/>
</dbReference>
<keyword evidence="2" id="KW-0547">Nucleotide-binding</keyword>
<evidence type="ECO:0000313" key="10">
    <source>
        <dbReference type="Proteomes" id="UP000507536"/>
    </source>
</evidence>
<proteinExistence type="predicted"/>
<dbReference type="PROSITE" id="PS50862">
    <property type="entry name" value="AA_TRNA_LIGASE_II"/>
    <property type="match status" value="1"/>
</dbReference>
<keyword evidence="3" id="KW-0067">ATP-binding</keyword>
<accession>A0A1C6YQA6</accession>
<dbReference type="SUPFAM" id="SSF55681">
    <property type="entry name" value="Class II aaRS and biotin synthetases"/>
    <property type="match status" value="1"/>
</dbReference>
<sequence length="620" mass="73118">MLLFYVSIVILAFFQKHIITYRKKPQFINNIIISKLNKDYYIKDDIVNYGRFKYVYNIKNHPIHNVTDQILKFLKTKDNFYVVYNKCPLYSSNTCFNDILIKKTNETTSLKSNFYFSDSYLYIPQATSLFPHIHQLINNYQTYSKENEAKLNEDQNNGHDETLNSKEQHGGKYQNELNNGDSYINDETGKVGKRKGKKITDQYNNLICDNSFNNIATNNCKHNECNETQGIKPNVLGSSCSCTNTNNFNDFENNYAIISNVFRKDNIDKLHFSFFNQMDIYMKIKNETISKEKEMIYFLCELLSYIFGKNSTWRIKVDSFDFTDKSLQAEVFYNNKWVEILGCGILKEKILLKKNKKYDMHDYLAVGLGLDRIAMIKYGITRIRDLYLYTSNTHQNYISNSNEQNGCTESKQINIHDEVGKKNDLINNMDSCDNCSNSHSGKGIHIHNVEKNGIDKLKSISNTNEKKMCELFKDRENNILLNCPQREGFELKNKLQNFFKTNKMIDKKKTNEEFLYFINLYNIKDEEYDLSFYANCEWDNKLFIKTVLDLKNIQNFDFLKKVILLDVFFNEIHNKTSYTYKFVYSPTSDVKDQNIFKDYVKKLHNQIKEKIASMYDISIR</sequence>
<organism evidence="9 10">
    <name type="scientific">Plasmodium chabaudi adami</name>
    <dbReference type="NCBI Taxonomy" id="5826"/>
    <lineage>
        <taxon>Eukaryota</taxon>
        <taxon>Sar</taxon>
        <taxon>Alveolata</taxon>
        <taxon>Apicomplexa</taxon>
        <taxon>Aconoidasida</taxon>
        <taxon>Haemosporida</taxon>
        <taxon>Plasmodiidae</taxon>
        <taxon>Plasmodium</taxon>
        <taxon>Plasmodium (Vinckeia)</taxon>
    </lineage>
</organism>
<evidence type="ECO:0000259" key="8">
    <source>
        <dbReference type="PROSITE" id="PS50862"/>
    </source>
</evidence>
<dbReference type="Pfam" id="PF01409">
    <property type="entry name" value="tRNA-synt_2d"/>
    <property type="match status" value="1"/>
</dbReference>
<feature type="region of interest" description="Disordered" evidence="6">
    <location>
        <begin position="153"/>
        <end position="191"/>
    </location>
</feature>
<evidence type="ECO:0000256" key="2">
    <source>
        <dbReference type="ARBA" id="ARBA00022741"/>
    </source>
</evidence>
<dbReference type="Gene3D" id="3.30.930.10">
    <property type="entry name" value="Bira Bifunctional Protein, Domain 2"/>
    <property type="match status" value="1"/>
</dbReference>
<evidence type="ECO:0000256" key="6">
    <source>
        <dbReference type="SAM" id="MobiDB-lite"/>
    </source>
</evidence>
<feature type="chain" id="PRO_5008751623" evidence="7">
    <location>
        <begin position="21"/>
        <end position="620"/>
    </location>
</feature>
<dbReference type="InterPro" id="IPR036690">
    <property type="entry name" value="Fdx_antiC-bd_sf"/>
</dbReference>
<evidence type="ECO:0000256" key="4">
    <source>
        <dbReference type="ARBA" id="ARBA00022917"/>
    </source>
</evidence>
<dbReference type="GO" id="GO:0000049">
    <property type="term" value="F:tRNA binding"/>
    <property type="evidence" value="ECO:0007669"/>
    <property type="project" value="InterPro"/>
</dbReference>
<name>A0A1C6YQA6_PLACE</name>
<keyword evidence="7" id="KW-0732">Signal</keyword>
<dbReference type="GO" id="GO:0043039">
    <property type="term" value="P:tRNA aminoacylation"/>
    <property type="evidence" value="ECO:0007669"/>
    <property type="project" value="InterPro"/>
</dbReference>
<dbReference type="GO" id="GO:0006412">
    <property type="term" value="P:translation"/>
    <property type="evidence" value="ECO:0007669"/>
    <property type="project" value="UniProtKB-KW"/>
</dbReference>
<dbReference type="EMBL" id="LT608194">
    <property type="protein sequence ID" value="SCM25473.1"/>
    <property type="molecule type" value="Genomic_DNA"/>
</dbReference>
<evidence type="ECO:0000256" key="7">
    <source>
        <dbReference type="SAM" id="SignalP"/>
    </source>
</evidence>
<evidence type="ECO:0000256" key="3">
    <source>
        <dbReference type="ARBA" id="ARBA00022840"/>
    </source>
</evidence>
<gene>
    <name evidence="9" type="ORF">PCHDS_000469700</name>
</gene>
<dbReference type="GO" id="GO:0004826">
    <property type="term" value="F:phenylalanine-tRNA ligase activity"/>
    <property type="evidence" value="ECO:0007669"/>
    <property type="project" value="UniProtKB-EC"/>
</dbReference>
<keyword evidence="5" id="KW-0030">Aminoacyl-tRNA synthetase</keyword>
<feature type="compositionally biased region" description="Basic and acidic residues" evidence="6">
    <location>
        <begin position="153"/>
        <end position="170"/>
    </location>
</feature>
<dbReference type="AlphaFoldDB" id="A0A1C6YQA6"/>
<dbReference type="InterPro" id="IPR006195">
    <property type="entry name" value="aa-tRNA-synth_II"/>
</dbReference>
<feature type="domain" description="Aminoacyl-transfer RNA synthetases class-II family profile" evidence="8">
    <location>
        <begin position="258"/>
        <end position="376"/>
    </location>
</feature>
<reference evidence="9 10" key="1">
    <citation type="submission" date="2016-08" db="EMBL/GenBank/DDBJ databases">
        <authorList>
            <consortium name="Pathogen Informatics"/>
        </authorList>
    </citation>
    <scope>NUCLEOTIDE SEQUENCE [LARGE SCALE GENOMIC DNA]</scope>
    <source>
        <strain evidence="9 10">DS</strain>
    </source>
</reference>
<feature type="signal peptide" evidence="7">
    <location>
        <begin position="1"/>
        <end position="20"/>
    </location>
</feature>
<keyword evidence="1 9" id="KW-0436">Ligase</keyword>
<dbReference type="Gene3D" id="3.30.70.380">
    <property type="entry name" value="Ferrodoxin-fold anticodon-binding domain"/>
    <property type="match status" value="1"/>
</dbReference>
<dbReference type="GO" id="GO:0005524">
    <property type="term" value="F:ATP binding"/>
    <property type="evidence" value="ECO:0007669"/>
    <property type="project" value="UniProtKB-KW"/>
</dbReference>
<keyword evidence="4" id="KW-0648">Protein biosynthesis</keyword>
<dbReference type="EC" id="6.1.1.20" evidence="9"/>
<dbReference type="InterPro" id="IPR002319">
    <property type="entry name" value="Phenylalanyl-tRNA_Synthase"/>
</dbReference>